<feature type="domain" description="Actin-like protein N-terminal" evidence="1">
    <location>
        <begin position="4"/>
        <end position="144"/>
    </location>
</feature>
<dbReference type="EMBL" id="JBDIML010000001">
    <property type="protein sequence ID" value="MEN2765787.1"/>
    <property type="molecule type" value="Genomic_DNA"/>
</dbReference>
<accession>A0ABU9XC17</accession>
<dbReference type="CDD" id="cd10227">
    <property type="entry name" value="ASKHA_NBD_ParM-like"/>
    <property type="match status" value="1"/>
</dbReference>
<dbReference type="Proteomes" id="UP001444625">
    <property type="component" value="Unassembled WGS sequence"/>
</dbReference>
<dbReference type="InterPro" id="IPR040607">
    <property type="entry name" value="ALP_N"/>
</dbReference>
<dbReference type="InterPro" id="IPR043129">
    <property type="entry name" value="ATPase_NBD"/>
</dbReference>
<evidence type="ECO:0000313" key="3">
    <source>
        <dbReference type="Proteomes" id="UP001444625"/>
    </source>
</evidence>
<protein>
    <submittedName>
        <fullName evidence="2">ParM/StbA family protein</fullName>
    </submittedName>
</protein>
<dbReference type="RefSeq" id="WP_345823261.1">
    <property type="nucleotide sequence ID" value="NZ_JBDIML010000001.1"/>
</dbReference>
<sequence>MIVGFDWGNAYTKICTSDKVFSYPSDIISYRKIKVSNALREHDYLFEYKGRKGIAGTLARDEKTALDRTRKGDTKLHEDALIRLLIGLHQLPDKHFQIVVGQPINRHSEDKERIIEMVHGVHRIIVNGKEKEIIIKDVAVGVEGGSASLSNPKSKLHLIDIGSGTINFATVINGRFINSQSTTVSQGMENIEQDYEGIAANIQNIVIDLGWKDFIYILGGGAKVLKDYLPYALFTPIFQGRSYTPEYANAIGYYKIGEKLWLR</sequence>
<keyword evidence="3" id="KW-1185">Reference proteome</keyword>
<evidence type="ECO:0000313" key="2">
    <source>
        <dbReference type="EMBL" id="MEN2765787.1"/>
    </source>
</evidence>
<proteinExistence type="predicted"/>
<organism evidence="2 3">
    <name type="scientific">Ornithinibacillus xuwenensis</name>
    <dbReference type="NCBI Taxonomy" id="3144668"/>
    <lineage>
        <taxon>Bacteria</taxon>
        <taxon>Bacillati</taxon>
        <taxon>Bacillota</taxon>
        <taxon>Bacilli</taxon>
        <taxon>Bacillales</taxon>
        <taxon>Bacillaceae</taxon>
        <taxon>Ornithinibacillus</taxon>
    </lineage>
</organism>
<comment type="caution">
    <text evidence="2">The sequence shown here is derived from an EMBL/GenBank/DDBJ whole genome shotgun (WGS) entry which is preliminary data.</text>
</comment>
<name>A0ABU9XC17_9BACI</name>
<dbReference type="SUPFAM" id="SSF53067">
    <property type="entry name" value="Actin-like ATPase domain"/>
    <property type="match status" value="2"/>
</dbReference>
<dbReference type="Pfam" id="PF17989">
    <property type="entry name" value="ALP_N"/>
    <property type="match status" value="1"/>
</dbReference>
<dbReference type="Gene3D" id="3.30.420.40">
    <property type="match status" value="2"/>
</dbReference>
<gene>
    <name evidence="2" type="ORF">ABC228_01180</name>
</gene>
<reference evidence="2 3" key="1">
    <citation type="submission" date="2024-05" db="EMBL/GenBank/DDBJ databases">
        <authorList>
            <person name="Haq I."/>
            <person name="Ullah Z."/>
            <person name="Ahmad R."/>
            <person name="Li M."/>
            <person name="Tong Y."/>
        </authorList>
    </citation>
    <scope>NUCLEOTIDE SEQUENCE [LARGE SCALE GENOMIC DNA]</scope>
    <source>
        <strain evidence="2 3">16A2E</strain>
    </source>
</reference>
<evidence type="ECO:0000259" key="1">
    <source>
        <dbReference type="Pfam" id="PF17989"/>
    </source>
</evidence>